<evidence type="ECO:0000313" key="3">
    <source>
        <dbReference type="Proteomes" id="UP000763802"/>
    </source>
</evidence>
<dbReference type="Proteomes" id="UP000763802">
    <property type="component" value="Unassembled WGS sequence"/>
</dbReference>
<dbReference type="PANTHER" id="PTHR43737">
    <property type="entry name" value="BLL7424 PROTEIN"/>
    <property type="match status" value="1"/>
</dbReference>
<feature type="signal peptide" evidence="1">
    <location>
        <begin position="1"/>
        <end position="34"/>
    </location>
</feature>
<evidence type="ECO:0000313" key="2">
    <source>
        <dbReference type="EMBL" id="MBT3142597.1"/>
    </source>
</evidence>
<name>A0ABS5WTZ3_9RHOB</name>
<dbReference type="InterPro" id="IPR006311">
    <property type="entry name" value="TAT_signal"/>
</dbReference>
<dbReference type="EMBL" id="JAHHDY010000018">
    <property type="protein sequence ID" value="MBT3142597.1"/>
    <property type="molecule type" value="Genomic_DNA"/>
</dbReference>
<evidence type="ECO:0000256" key="1">
    <source>
        <dbReference type="SAM" id="SignalP"/>
    </source>
</evidence>
<reference evidence="2 3" key="1">
    <citation type="submission" date="2021-05" db="EMBL/GenBank/DDBJ databases">
        <title>Draft genomes of marine bacteria isolated from model chitin particles.</title>
        <authorList>
            <person name="Datta M.S."/>
            <person name="Schwartzman J.A."/>
            <person name="Cordero O."/>
        </authorList>
    </citation>
    <scope>NUCLEOTIDE SEQUENCE [LARGE SCALE GENOMIC DNA]</scope>
    <source>
        <strain evidence="2 3">4E07</strain>
    </source>
</reference>
<accession>A0ABS5WTZ3</accession>
<dbReference type="InterPro" id="IPR010869">
    <property type="entry name" value="DUF1501"/>
</dbReference>
<gene>
    <name evidence="2" type="ORF">KL867_16130</name>
</gene>
<dbReference type="PANTHER" id="PTHR43737:SF1">
    <property type="entry name" value="DUF1501 DOMAIN-CONTAINING PROTEIN"/>
    <property type="match status" value="1"/>
</dbReference>
<proteinExistence type="predicted"/>
<organism evidence="2 3">
    <name type="scientific">Falsiruegeria litorea</name>
    <dbReference type="NCBI Taxonomy" id="1280831"/>
    <lineage>
        <taxon>Bacteria</taxon>
        <taxon>Pseudomonadati</taxon>
        <taxon>Pseudomonadota</taxon>
        <taxon>Alphaproteobacteria</taxon>
        <taxon>Rhodobacterales</taxon>
        <taxon>Roseobacteraceae</taxon>
        <taxon>Falsiruegeria</taxon>
    </lineage>
</organism>
<dbReference type="Pfam" id="PF07394">
    <property type="entry name" value="DUF1501"/>
    <property type="match status" value="1"/>
</dbReference>
<dbReference type="RefSeq" id="WP_215194031.1">
    <property type="nucleotide sequence ID" value="NZ_JAHHDY010000018.1"/>
</dbReference>
<dbReference type="PROSITE" id="PS51318">
    <property type="entry name" value="TAT"/>
    <property type="match status" value="1"/>
</dbReference>
<sequence length="462" mass="50605">MFNSPFTRRAFLQSTGLAAAGTAMSVGLPGLANAAAKGTLITPQRKALVFIMLDGGNDSYNMLVPNTGVFYKQYAKTRGNLAHKRRNLLALDGPEDDDGRSFGLHSAMPEVQQLYNDKKLAFVANVGPLVERIQKAQFYDGSAQLPLGLLSHADQFKHWQTSRPDLRQNDGWFGHFADELQPSLSAHDIPMNISLAGHNIQQNGHQNLPYSITADGSVGLYVKEERSDLNDVLLNSFTKLMNEGHRDDPFMETYLDLTRQAQAKHEVFQEATRGISVPGRFSTTDLSQQLRMVARTIKASEALGLQQQTFFIRYIGWDHHDELLNNQGQMLGILSRALGEFQTALGDMGLDEKVVTFTGSDFGRTLTSNGNGTDHGWGGNTIVMGAPVKGGRVYGDYPSLGLGNDNLQDIGDGVLIPTTSTDQLYADLSLWFGVQSDALDGLFPNLKRFTDLSSGARLGLFS</sequence>
<keyword evidence="3" id="KW-1185">Reference proteome</keyword>
<feature type="chain" id="PRO_5046268094" evidence="1">
    <location>
        <begin position="35"/>
        <end position="462"/>
    </location>
</feature>
<protein>
    <submittedName>
        <fullName evidence="2">DUF1501 domain-containing protein</fullName>
    </submittedName>
</protein>
<keyword evidence="1" id="KW-0732">Signal</keyword>
<comment type="caution">
    <text evidence="2">The sequence shown here is derived from an EMBL/GenBank/DDBJ whole genome shotgun (WGS) entry which is preliminary data.</text>
</comment>